<name>A0AAV3PKC5_LITER</name>
<evidence type="ECO:0000313" key="1">
    <source>
        <dbReference type="EMBL" id="GAA0152125.1"/>
    </source>
</evidence>
<accession>A0AAV3PKC5</accession>
<reference evidence="1 2" key="1">
    <citation type="submission" date="2024-01" db="EMBL/GenBank/DDBJ databases">
        <title>The complete chloroplast genome sequence of Lithospermum erythrorhizon: insights into the phylogenetic relationship among Boraginaceae species and the maternal lineages of purple gromwells.</title>
        <authorList>
            <person name="Okada T."/>
            <person name="Watanabe K."/>
        </authorList>
    </citation>
    <scope>NUCLEOTIDE SEQUENCE [LARGE SCALE GENOMIC DNA]</scope>
</reference>
<organism evidence="1 2">
    <name type="scientific">Lithospermum erythrorhizon</name>
    <name type="common">Purple gromwell</name>
    <name type="synonym">Lithospermum officinale var. erythrorhizon</name>
    <dbReference type="NCBI Taxonomy" id="34254"/>
    <lineage>
        <taxon>Eukaryota</taxon>
        <taxon>Viridiplantae</taxon>
        <taxon>Streptophyta</taxon>
        <taxon>Embryophyta</taxon>
        <taxon>Tracheophyta</taxon>
        <taxon>Spermatophyta</taxon>
        <taxon>Magnoliopsida</taxon>
        <taxon>eudicotyledons</taxon>
        <taxon>Gunneridae</taxon>
        <taxon>Pentapetalae</taxon>
        <taxon>asterids</taxon>
        <taxon>lamiids</taxon>
        <taxon>Boraginales</taxon>
        <taxon>Boraginaceae</taxon>
        <taxon>Boraginoideae</taxon>
        <taxon>Lithospermeae</taxon>
        <taxon>Lithospermum</taxon>
    </lineage>
</organism>
<proteinExistence type="predicted"/>
<keyword evidence="2" id="KW-1185">Reference proteome</keyword>
<comment type="caution">
    <text evidence="1">The sequence shown here is derived from an EMBL/GenBank/DDBJ whole genome shotgun (WGS) entry which is preliminary data.</text>
</comment>
<dbReference type="EMBL" id="BAABME010017982">
    <property type="protein sequence ID" value="GAA0152125.1"/>
    <property type="molecule type" value="Genomic_DNA"/>
</dbReference>
<dbReference type="AlphaFoldDB" id="A0AAV3PKC5"/>
<gene>
    <name evidence="1" type="ORF">LIER_37428</name>
</gene>
<sequence length="96" mass="9779">MVTRSKTRVKARGVAPSKVPLLKEGIDVPIENGPLSGIIGGVTKVDAPLLNGKGLKGVGKVKTFVAQVPVVSPNSFDVLIGPGETSGTKDADTSNT</sequence>
<evidence type="ECO:0000313" key="2">
    <source>
        <dbReference type="Proteomes" id="UP001454036"/>
    </source>
</evidence>
<dbReference type="Proteomes" id="UP001454036">
    <property type="component" value="Unassembled WGS sequence"/>
</dbReference>
<protein>
    <submittedName>
        <fullName evidence="1">Uncharacterized protein</fullName>
    </submittedName>
</protein>